<dbReference type="EMBL" id="CM018043">
    <property type="protein sequence ID" value="KAA8530874.1"/>
    <property type="molecule type" value="Genomic_DNA"/>
</dbReference>
<dbReference type="OrthoDB" id="1695589at2759"/>
<reference evidence="1 2" key="1">
    <citation type="submission" date="2019-09" db="EMBL/GenBank/DDBJ databases">
        <title>A chromosome-level genome assembly of the Chinese tupelo Nyssa sinensis.</title>
        <authorList>
            <person name="Yang X."/>
            <person name="Kang M."/>
            <person name="Yang Y."/>
            <person name="Xiong H."/>
            <person name="Wang M."/>
            <person name="Zhang Z."/>
            <person name="Wang Z."/>
            <person name="Wu H."/>
            <person name="Ma T."/>
            <person name="Liu J."/>
            <person name="Xi Z."/>
        </authorList>
    </citation>
    <scope>NUCLEOTIDE SEQUENCE [LARGE SCALE GENOMIC DNA]</scope>
    <source>
        <strain evidence="1">J267</strain>
        <tissue evidence="1">Leaf</tissue>
    </source>
</reference>
<dbReference type="PANTHER" id="PTHR21198">
    <property type="entry name" value="GLUTAMATE RACEMASE"/>
    <property type="match status" value="1"/>
</dbReference>
<dbReference type="PANTHER" id="PTHR21198:SF9">
    <property type="entry name" value="ASPARTATE RACEMASE"/>
    <property type="match status" value="1"/>
</dbReference>
<proteinExistence type="predicted"/>
<evidence type="ECO:0000313" key="1">
    <source>
        <dbReference type="EMBL" id="KAA8530874.1"/>
    </source>
</evidence>
<name>A0A5J5AKT7_9ASTE</name>
<sequence length="130" mass="14848">MEHIVIPAFEALTRKDIEGARNLLRIAIQFLLVRAVNNVILASDEFQGLLPRDDPLLKKCIDPMDALARSSMMVEFPSCSSTTFMGTGKVIHFGHNNSKLNDYRGIWRTFHILHPKIMQYFPMINICPSF</sequence>
<dbReference type="Proteomes" id="UP000325577">
    <property type="component" value="Linkage Group LG2"/>
</dbReference>
<evidence type="ECO:0000313" key="2">
    <source>
        <dbReference type="Proteomes" id="UP000325577"/>
    </source>
</evidence>
<protein>
    <submittedName>
        <fullName evidence="1">Uncharacterized protein</fullName>
    </submittedName>
</protein>
<accession>A0A5J5AKT7</accession>
<keyword evidence="2" id="KW-1185">Reference proteome</keyword>
<gene>
    <name evidence="1" type="ORF">F0562_005502</name>
</gene>
<dbReference type="AlphaFoldDB" id="A0A5J5AKT7"/>
<organism evidence="1 2">
    <name type="scientific">Nyssa sinensis</name>
    <dbReference type="NCBI Taxonomy" id="561372"/>
    <lineage>
        <taxon>Eukaryota</taxon>
        <taxon>Viridiplantae</taxon>
        <taxon>Streptophyta</taxon>
        <taxon>Embryophyta</taxon>
        <taxon>Tracheophyta</taxon>
        <taxon>Spermatophyta</taxon>
        <taxon>Magnoliopsida</taxon>
        <taxon>eudicotyledons</taxon>
        <taxon>Gunneridae</taxon>
        <taxon>Pentapetalae</taxon>
        <taxon>asterids</taxon>
        <taxon>Cornales</taxon>
        <taxon>Nyssaceae</taxon>
        <taxon>Nyssa</taxon>
    </lineage>
</organism>